<evidence type="ECO:0000256" key="1">
    <source>
        <dbReference type="SAM" id="Phobius"/>
    </source>
</evidence>
<feature type="transmembrane region" description="Helical" evidence="1">
    <location>
        <begin position="279"/>
        <end position="298"/>
    </location>
</feature>
<evidence type="ECO:0000313" key="4">
    <source>
        <dbReference type="Proteomes" id="UP000316727"/>
    </source>
</evidence>
<dbReference type="PANTHER" id="PTHR43685:SF2">
    <property type="entry name" value="GLYCOSYLTRANSFERASE 2-LIKE DOMAIN-CONTAINING PROTEIN"/>
    <property type="match status" value="1"/>
</dbReference>
<name>A0A501WGI8_9BACT</name>
<dbReference type="InterPro" id="IPR029044">
    <property type="entry name" value="Nucleotide-diphossugar_trans"/>
</dbReference>
<feature type="domain" description="Glycosyltransferase 2-like" evidence="2">
    <location>
        <begin position="8"/>
        <end position="115"/>
    </location>
</feature>
<evidence type="ECO:0000313" key="3">
    <source>
        <dbReference type="EMBL" id="TPE46127.1"/>
    </source>
</evidence>
<evidence type="ECO:0000259" key="2">
    <source>
        <dbReference type="Pfam" id="PF00535"/>
    </source>
</evidence>
<reference evidence="3 4" key="1">
    <citation type="submission" date="2019-06" db="EMBL/GenBank/DDBJ databases">
        <title>A novel bacterium of genus Pontibacter, isolated from marine sediment.</title>
        <authorList>
            <person name="Huang H."/>
            <person name="Mo K."/>
            <person name="Hu Y."/>
        </authorList>
    </citation>
    <scope>NUCLEOTIDE SEQUENCE [LARGE SCALE GENOMIC DNA]</scope>
    <source>
        <strain evidence="3 4">HB172049</strain>
    </source>
</reference>
<comment type="caution">
    <text evidence="3">The sequence shown here is derived from an EMBL/GenBank/DDBJ whole genome shotgun (WGS) entry which is preliminary data.</text>
</comment>
<dbReference type="InterPro" id="IPR050834">
    <property type="entry name" value="Glycosyltransf_2"/>
</dbReference>
<dbReference type="EMBL" id="VFRQ01000001">
    <property type="protein sequence ID" value="TPE46127.1"/>
    <property type="molecule type" value="Genomic_DNA"/>
</dbReference>
<proteinExistence type="predicted"/>
<accession>A0A501WGI8</accession>
<keyword evidence="1" id="KW-1133">Transmembrane helix</keyword>
<dbReference type="InterPro" id="IPR001173">
    <property type="entry name" value="Glyco_trans_2-like"/>
</dbReference>
<keyword evidence="4" id="KW-1185">Reference proteome</keyword>
<dbReference type="GO" id="GO:0016740">
    <property type="term" value="F:transferase activity"/>
    <property type="evidence" value="ECO:0007669"/>
    <property type="project" value="UniProtKB-KW"/>
</dbReference>
<keyword evidence="1" id="KW-0812">Transmembrane</keyword>
<dbReference type="PANTHER" id="PTHR43685">
    <property type="entry name" value="GLYCOSYLTRANSFERASE"/>
    <property type="match status" value="1"/>
</dbReference>
<gene>
    <name evidence="3" type="ORF">FJM65_01915</name>
</gene>
<dbReference type="Proteomes" id="UP000316727">
    <property type="component" value="Unassembled WGS sequence"/>
</dbReference>
<protein>
    <submittedName>
        <fullName evidence="3">Glycosyltransferase</fullName>
    </submittedName>
</protein>
<dbReference type="SUPFAM" id="SSF53448">
    <property type="entry name" value="Nucleotide-diphospho-sugar transferases"/>
    <property type="match status" value="1"/>
</dbReference>
<dbReference type="RefSeq" id="WP_140618846.1">
    <property type="nucleotide sequence ID" value="NZ_VFRQ01000001.1"/>
</dbReference>
<dbReference type="OrthoDB" id="9771846at2"/>
<organism evidence="3 4">
    <name type="scientific">Pontibacter mangrovi</name>
    <dbReference type="NCBI Taxonomy" id="2589816"/>
    <lineage>
        <taxon>Bacteria</taxon>
        <taxon>Pseudomonadati</taxon>
        <taxon>Bacteroidota</taxon>
        <taxon>Cytophagia</taxon>
        <taxon>Cytophagales</taxon>
        <taxon>Hymenobacteraceae</taxon>
        <taxon>Pontibacter</taxon>
    </lineage>
</organism>
<dbReference type="Pfam" id="PF00535">
    <property type="entry name" value="Glycos_transf_2"/>
    <property type="match status" value="1"/>
</dbReference>
<dbReference type="AlphaFoldDB" id="A0A501WGI8"/>
<keyword evidence="1" id="KW-0472">Membrane</keyword>
<dbReference type="Gene3D" id="3.90.550.10">
    <property type="entry name" value="Spore Coat Polysaccharide Biosynthesis Protein SpsA, Chain A"/>
    <property type="match status" value="1"/>
</dbReference>
<sequence>MNVAAVTVTYSNRAHLLQKVVAGLIKAGINALVVVDNGSPDSNHDCLVELQKSYSDVLHLIRLDKNTGSANGYKVGMEYVLNNLTEEFIWLLDDDNLPEGTALEELKVYWCQNSFSSDKVTALLSYRNDRPKFKQAIQTKQPYAVLGLKNSFLGFHIVNLLKSKTKVKADPSISNGVVAVAPYGGLFFHRRLLSLIGMPDTNFYLYGDDYDFSYRITNLNGQIELISSSIIQDLETSFHLKKEKKSWNRFFKTNSSDRIFYSVRNGIWFEKHYFVISKIVYFTNMAVYLLLLLVQFLLQPKHLPKLKIVLKGVQAGIKGRK</sequence>
<keyword evidence="3" id="KW-0808">Transferase</keyword>